<feature type="region of interest" description="Disordered" evidence="2">
    <location>
        <begin position="1"/>
        <end position="45"/>
    </location>
</feature>
<feature type="compositionally biased region" description="Polar residues" evidence="2">
    <location>
        <begin position="949"/>
        <end position="966"/>
    </location>
</feature>
<proteinExistence type="predicted"/>
<accession>A0A165J7V6</accession>
<feature type="region of interest" description="Disordered" evidence="2">
    <location>
        <begin position="1088"/>
        <end position="1394"/>
    </location>
</feature>
<dbReference type="PROSITE" id="PS50211">
    <property type="entry name" value="DENN"/>
    <property type="match status" value="1"/>
</dbReference>
<feature type="compositionally biased region" description="Basic residues" evidence="2">
    <location>
        <begin position="1113"/>
        <end position="1123"/>
    </location>
</feature>
<feature type="region of interest" description="Disordered" evidence="2">
    <location>
        <begin position="242"/>
        <end position="264"/>
    </location>
</feature>
<dbReference type="InterPro" id="IPR037516">
    <property type="entry name" value="Tripartite_DENN"/>
</dbReference>
<dbReference type="SMART" id="SM00799">
    <property type="entry name" value="DENN"/>
    <property type="match status" value="1"/>
</dbReference>
<feature type="compositionally biased region" description="Low complexity" evidence="2">
    <location>
        <begin position="132"/>
        <end position="148"/>
    </location>
</feature>
<feature type="region of interest" description="Disordered" evidence="2">
    <location>
        <begin position="83"/>
        <end position="192"/>
    </location>
</feature>
<evidence type="ECO:0000256" key="1">
    <source>
        <dbReference type="SAM" id="Coils"/>
    </source>
</evidence>
<feature type="domain" description="UDENN" evidence="3">
    <location>
        <begin position="381"/>
        <end position="803"/>
    </location>
</feature>
<protein>
    <recommendedName>
        <fullName evidence="3">UDENN domain-containing protein</fullName>
    </recommendedName>
</protein>
<dbReference type="GO" id="GO:0032483">
    <property type="term" value="P:regulation of Rab protein signal transduction"/>
    <property type="evidence" value="ECO:0007669"/>
    <property type="project" value="TreeGrafter"/>
</dbReference>
<reference evidence="4 5" key="1">
    <citation type="journal article" date="2016" name="Mol. Biol. Evol.">
        <title>Comparative Genomics of Early-Diverging Mushroom-Forming Fungi Provides Insights into the Origins of Lignocellulose Decay Capabilities.</title>
        <authorList>
            <person name="Nagy L.G."/>
            <person name="Riley R."/>
            <person name="Tritt A."/>
            <person name="Adam C."/>
            <person name="Daum C."/>
            <person name="Floudas D."/>
            <person name="Sun H."/>
            <person name="Yadav J.S."/>
            <person name="Pangilinan J."/>
            <person name="Larsson K.H."/>
            <person name="Matsuura K."/>
            <person name="Barry K."/>
            <person name="Labutti K."/>
            <person name="Kuo R."/>
            <person name="Ohm R.A."/>
            <person name="Bhattacharya S.S."/>
            <person name="Shirouzu T."/>
            <person name="Yoshinaga Y."/>
            <person name="Martin F.M."/>
            <person name="Grigoriev I.V."/>
            <person name="Hibbett D.S."/>
        </authorList>
    </citation>
    <scope>NUCLEOTIDE SEQUENCE [LARGE SCALE GENOMIC DNA]</scope>
    <source>
        <strain evidence="4 5">HHB12733</strain>
    </source>
</reference>
<evidence type="ECO:0000313" key="4">
    <source>
        <dbReference type="EMBL" id="KZT61490.1"/>
    </source>
</evidence>
<dbReference type="InterPro" id="IPR043153">
    <property type="entry name" value="DENN_C"/>
</dbReference>
<dbReference type="PANTHER" id="PTHR12296">
    <property type="entry name" value="DENN DOMAIN-CONTAINING PROTEIN 4"/>
    <property type="match status" value="1"/>
</dbReference>
<sequence>MQRAQSGVPTHISSVSSAAAAAAAAANGARYARPRGQRDTSATSYGTSDFDAAVAAQAQLAHAHGNGHHSGAPGRGRGIEELEEDEDEEFEAGGATTQGEMDPPAPAAPPPVPHQHQHHHHHHQHNSHNQHGHQQGQPGPASAQQQQALVPASKGPGPSRPGTQASQHVKQLSSASKATAIQPAAPGSASNTPLTSLYLVAGLPKSPHTWTLAEPDSVDGCRHAEGAVNRWWRAEVLGSTVSPGVNHGGDGSTVGGKKRKGRRGEDVQRMLAKALKLSFPKEVEIIASTLQPASTIHTFTFTLRAASGSAAHSGIPRAATFTSLSNASSLPSLRPGYGQSTANNYSTASFQSFNAPPVPGSSGAPLKGGKKDEDEGTTYYGTVLTVYSHADASRAEAIRKSLAQPATGTPGTSPNARSRFQRRPASSARRKAPWNGQSTPEATETEQEPETDDWGDKVVGGSTLFLPRETVFWLPYALTLVSKHPIYDLMRDFLTLSWARFSKDVQSHSLQIAKILEHPSPRSGDIVKLDAGAEGESVEVVCRFPGGLDFGRGLVDVNFTMWPLFRALNLDNILTICEVALAPTGRVLFLSRYPAMLGIAVHTIKYILELRGWNGVAHPAVHARDAKIYLEDPGPWLIGLHTDCRFVARPSKEVCICDLDINSVHCPFPPQGSVSTKQQRDKFRKTLVNAFEGYFHPDYSVPSEFKEAFPAGRFRPLCSIKTRRGAPSAVYAEVIPPPEWWFQPRVLQAFDSVLKDKYKKPSLLKRLAMLGMSRRQAGLTAAEQLIQRAIRRRATAFVDARDDLETKIGRLSRRLNFLMTESDLWREKFVAFEGYAEKLSSEAGDLRSKIGKEQRESRRLSGLISTTAQEKQQLQMRLSHVEHEHEDALMQLEQMRLNMEAMEREREQMVAEVEEQIERALASMSFNDSMSETGTSRTGSRAGSRASTPGSNTGKRMPRSFSTGTTLRDGVDEEDMVEHQIGMNGAEIETGKRRLEKIEERDLDEEEIDIKAEQRRIRKAREQQQYEEAADSDGSIPAAKKKRFSASRDQGTEDAMGAVDAGISEKSERISEKVNQIQMKLEMALADLENKRRVASPRSGADDTGGETDATRRSRRARKRVKTPHSPLPPDTSMDQRLDEAPPPGKTEQLEPPHPVEERASPMSIRTEKKRSLDEISVSTYKPSAAELSREVDAAELEPVPEMTSEVMEPVDLANEDEAQPEEEPEDADSESSNRDSKRESSGTVTAEPMQYPPAKSPIPAVPPRAAGRAPPVSSSGIAAASLAQDNPVNGVAPTLSRKTSTRSKRLSRMTTGTTSGGESDTDFVSAYSSSPIDKALMDDEDDEADGMSPVPGGWEVDEEDLVEPRHIRQRVSSTATEVPDSRRYTSFNAVGSQ</sequence>
<dbReference type="Pfam" id="PF02141">
    <property type="entry name" value="DENN"/>
    <property type="match status" value="1"/>
</dbReference>
<feature type="region of interest" description="Disordered" evidence="2">
    <location>
        <begin position="923"/>
        <end position="972"/>
    </location>
</feature>
<feature type="compositionally biased region" description="Pro residues" evidence="2">
    <location>
        <begin position="1251"/>
        <end position="1263"/>
    </location>
</feature>
<feature type="compositionally biased region" description="Basic residues" evidence="2">
    <location>
        <begin position="115"/>
        <end position="131"/>
    </location>
</feature>
<dbReference type="STRING" id="1353952.A0A165J7V6"/>
<feature type="region of interest" description="Disordered" evidence="2">
    <location>
        <begin position="1019"/>
        <end position="1070"/>
    </location>
</feature>
<feature type="region of interest" description="Disordered" evidence="2">
    <location>
        <begin position="349"/>
        <end position="373"/>
    </location>
</feature>
<dbReference type="InterPro" id="IPR001194">
    <property type="entry name" value="cDENN_dom"/>
</dbReference>
<feature type="compositionally biased region" description="Basic and acidic residues" evidence="2">
    <location>
        <begin position="1232"/>
        <end position="1241"/>
    </location>
</feature>
<evidence type="ECO:0000256" key="2">
    <source>
        <dbReference type="SAM" id="MobiDB-lite"/>
    </source>
</evidence>
<organism evidence="4 5">
    <name type="scientific">Calocera cornea HHB12733</name>
    <dbReference type="NCBI Taxonomy" id="1353952"/>
    <lineage>
        <taxon>Eukaryota</taxon>
        <taxon>Fungi</taxon>
        <taxon>Dikarya</taxon>
        <taxon>Basidiomycota</taxon>
        <taxon>Agaricomycotina</taxon>
        <taxon>Dacrymycetes</taxon>
        <taxon>Dacrymycetales</taxon>
        <taxon>Dacrymycetaceae</taxon>
        <taxon>Calocera</taxon>
    </lineage>
</organism>
<feature type="compositionally biased region" description="Polar residues" evidence="2">
    <location>
        <begin position="1385"/>
        <end position="1394"/>
    </location>
</feature>
<keyword evidence="1" id="KW-0175">Coiled coil</keyword>
<dbReference type="PANTHER" id="PTHR12296:SF31">
    <property type="entry name" value="DENN (AEX-3) DOMAIN PROTEIN (AFU_ORTHOLOGUE AFUA_6G11200)"/>
    <property type="match status" value="1"/>
</dbReference>
<feature type="region of interest" description="Disordered" evidence="2">
    <location>
        <begin position="401"/>
        <end position="456"/>
    </location>
</feature>
<dbReference type="OrthoDB" id="6019893at2759"/>
<evidence type="ECO:0000313" key="5">
    <source>
        <dbReference type="Proteomes" id="UP000076842"/>
    </source>
</evidence>
<dbReference type="Gene3D" id="3.40.50.11500">
    <property type="match status" value="1"/>
</dbReference>
<dbReference type="InParanoid" id="A0A165J7V6"/>
<feature type="compositionally biased region" description="Pro residues" evidence="2">
    <location>
        <begin position="103"/>
        <end position="113"/>
    </location>
</feature>
<dbReference type="GO" id="GO:0031410">
    <property type="term" value="C:cytoplasmic vesicle"/>
    <property type="evidence" value="ECO:0007669"/>
    <property type="project" value="TreeGrafter"/>
</dbReference>
<keyword evidence="5" id="KW-1185">Reference proteome</keyword>
<dbReference type="InterPro" id="IPR051696">
    <property type="entry name" value="DENN_Domain_GEFs"/>
</dbReference>
<gene>
    <name evidence="4" type="ORF">CALCODRAFT_491314</name>
</gene>
<feature type="compositionally biased region" description="Low complexity" evidence="2">
    <location>
        <begin position="1264"/>
        <end position="1277"/>
    </location>
</feature>
<feature type="compositionally biased region" description="Low complexity" evidence="2">
    <location>
        <begin position="1309"/>
        <end position="1319"/>
    </location>
</feature>
<feature type="compositionally biased region" description="Acidic residues" evidence="2">
    <location>
        <begin position="1214"/>
        <end position="1230"/>
    </location>
</feature>
<feature type="compositionally biased region" description="Polar residues" evidence="2">
    <location>
        <begin position="161"/>
        <end position="179"/>
    </location>
</feature>
<feature type="compositionally biased region" description="Low complexity" evidence="2">
    <location>
        <begin position="933"/>
        <end position="948"/>
    </location>
</feature>
<feature type="compositionally biased region" description="Polar residues" evidence="2">
    <location>
        <begin position="1"/>
        <end position="17"/>
    </location>
</feature>
<dbReference type="Proteomes" id="UP000076842">
    <property type="component" value="Unassembled WGS sequence"/>
</dbReference>
<feature type="compositionally biased region" description="Acidic residues" evidence="2">
    <location>
        <begin position="443"/>
        <end position="453"/>
    </location>
</feature>
<name>A0A165J7V6_9BASI</name>
<feature type="coiled-coil region" evidence="1">
    <location>
        <begin position="801"/>
        <end position="919"/>
    </location>
</feature>
<evidence type="ECO:0000259" key="3">
    <source>
        <dbReference type="PROSITE" id="PS50211"/>
    </source>
</evidence>
<dbReference type="EMBL" id="KV423923">
    <property type="protein sequence ID" value="KZT61490.1"/>
    <property type="molecule type" value="Genomic_DNA"/>
</dbReference>
<feature type="compositionally biased region" description="Polar residues" evidence="2">
    <location>
        <begin position="404"/>
        <end position="418"/>
    </location>
</feature>
<feature type="compositionally biased region" description="Basic and acidic residues" evidence="2">
    <location>
        <begin position="1148"/>
        <end position="1174"/>
    </location>
</feature>